<keyword evidence="4" id="KW-1185">Reference proteome</keyword>
<accession>A0A9X1PCX2</accession>
<evidence type="ECO:0000313" key="3">
    <source>
        <dbReference type="EMBL" id="MCF0040947.1"/>
    </source>
</evidence>
<evidence type="ECO:0000313" key="4">
    <source>
        <dbReference type="Proteomes" id="UP001139700"/>
    </source>
</evidence>
<organism evidence="3 4">
    <name type="scientific">Dyadobacter fanqingshengii</name>
    <dbReference type="NCBI Taxonomy" id="2906443"/>
    <lineage>
        <taxon>Bacteria</taxon>
        <taxon>Pseudomonadati</taxon>
        <taxon>Bacteroidota</taxon>
        <taxon>Cytophagia</taxon>
        <taxon>Cytophagales</taxon>
        <taxon>Spirosomataceae</taxon>
        <taxon>Dyadobacter</taxon>
    </lineage>
</organism>
<comment type="caution">
    <text evidence="3">The sequence shown here is derived from an EMBL/GenBank/DDBJ whole genome shotgun (WGS) entry which is preliminary data.</text>
</comment>
<feature type="compositionally biased region" description="Low complexity" evidence="1">
    <location>
        <begin position="103"/>
        <end position="200"/>
    </location>
</feature>
<dbReference type="Proteomes" id="UP001139700">
    <property type="component" value="Unassembled WGS sequence"/>
</dbReference>
<protein>
    <submittedName>
        <fullName evidence="3">Uncharacterized protein</fullName>
    </submittedName>
</protein>
<gene>
    <name evidence="3" type="ORF">LXM24_12680</name>
</gene>
<feature type="chain" id="PRO_5040838805" evidence="2">
    <location>
        <begin position="20"/>
        <end position="200"/>
    </location>
</feature>
<dbReference type="RefSeq" id="WP_234613467.1">
    <property type="nucleotide sequence ID" value="NZ_CP098806.1"/>
</dbReference>
<keyword evidence="2" id="KW-0732">Signal</keyword>
<evidence type="ECO:0000256" key="1">
    <source>
        <dbReference type="SAM" id="MobiDB-lite"/>
    </source>
</evidence>
<sequence>MKILTLTLIAAFIFTEAFFVQSHAQKIGSRPAPTGKIPSSGPGQTARPYSEYQPKPTGQIQGATQAADPGAVNDPVPVVTEGQVPKINTSQDPITMPERYQPATTQPVEQVTEVEQTTTQTPQQTQQTGTATQTQTTTQTQNGTTTTQTAPVTQPASSTTTTTTNRTTTVPTTRQNVPQTQPVQRTQPVQQTVPVRSTVP</sequence>
<feature type="signal peptide" evidence="2">
    <location>
        <begin position="1"/>
        <end position="19"/>
    </location>
</feature>
<feature type="region of interest" description="Disordered" evidence="1">
    <location>
        <begin position="28"/>
        <end position="200"/>
    </location>
</feature>
<dbReference type="EMBL" id="JAJTTA010000002">
    <property type="protein sequence ID" value="MCF0040947.1"/>
    <property type="molecule type" value="Genomic_DNA"/>
</dbReference>
<proteinExistence type="predicted"/>
<name>A0A9X1PCX2_9BACT</name>
<reference evidence="3" key="1">
    <citation type="submission" date="2021-12" db="EMBL/GenBank/DDBJ databases">
        <title>Novel species in genus Dyadobacter.</title>
        <authorList>
            <person name="Ma C."/>
        </authorList>
    </citation>
    <scope>NUCLEOTIDE SEQUENCE</scope>
    <source>
        <strain evidence="3">CY399</strain>
    </source>
</reference>
<dbReference type="AlphaFoldDB" id="A0A9X1PCX2"/>
<evidence type="ECO:0000256" key="2">
    <source>
        <dbReference type="SAM" id="SignalP"/>
    </source>
</evidence>